<reference evidence="1" key="2">
    <citation type="journal article" date="2023" name="IMA Fungus">
        <title>Comparative genomic study of the Penicillium genus elucidates a diverse pangenome and 15 lateral gene transfer events.</title>
        <authorList>
            <person name="Petersen C."/>
            <person name="Sorensen T."/>
            <person name="Nielsen M.R."/>
            <person name="Sondergaard T.E."/>
            <person name="Sorensen J.L."/>
            <person name="Fitzpatrick D.A."/>
            <person name="Frisvad J.C."/>
            <person name="Nielsen K.L."/>
        </authorList>
    </citation>
    <scope>NUCLEOTIDE SEQUENCE</scope>
    <source>
        <strain evidence="1">IBT 19713</strain>
    </source>
</reference>
<proteinExistence type="predicted"/>
<protein>
    <submittedName>
        <fullName evidence="1">Uncharacterized protein</fullName>
    </submittedName>
</protein>
<evidence type="ECO:0000313" key="1">
    <source>
        <dbReference type="EMBL" id="KAJ5223225.1"/>
    </source>
</evidence>
<keyword evidence="2" id="KW-1185">Reference proteome</keyword>
<name>A0A9W9NNI0_9EURO</name>
<dbReference type="RefSeq" id="XP_058327408.1">
    <property type="nucleotide sequence ID" value="XM_058477063.1"/>
</dbReference>
<sequence length="88" mass="9595">MSDNADGDFEVLAKNQIWFKEYNNANYKLVAQRYFADCGNFVHPPSSVRTLYGSAEDPTAAVGNPMYDGSTASANKDSNTTLFGICSI</sequence>
<dbReference type="GeneID" id="83204366"/>
<dbReference type="AlphaFoldDB" id="A0A9W9NNI0"/>
<dbReference type="Proteomes" id="UP001150941">
    <property type="component" value="Unassembled WGS sequence"/>
</dbReference>
<accession>A0A9W9NNI0</accession>
<evidence type="ECO:0000313" key="2">
    <source>
        <dbReference type="Proteomes" id="UP001150941"/>
    </source>
</evidence>
<comment type="caution">
    <text evidence="1">The sequence shown here is derived from an EMBL/GenBank/DDBJ whole genome shotgun (WGS) entry which is preliminary data.</text>
</comment>
<dbReference type="EMBL" id="JAPQKS010000006">
    <property type="protein sequence ID" value="KAJ5223225.1"/>
    <property type="molecule type" value="Genomic_DNA"/>
</dbReference>
<dbReference type="OrthoDB" id="5025471at2759"/>
<organism evidence="1 2">
    <name type="scientific">Penicillium chermesinum</name>
    <dbReference type="NCBI Taxonomy" id="63820"/>
    <lineage>
        <taxon>Eukaryota</taxon>
        <taxon>Fungi</taxon>
        <taxon>Dikarya</taxon>
        <taxon>Ascomycota</taxon>
        <taxon>Pezizomycotina</taxon>
        <taxon>Eurotiomycetes</taxon>
        <taxon>Eurotiomycetidae</taxon>
        <taxon>Eurotiales</taxon>
        <taxon>Aspergillaceae</taxon>
        <taxon>Penicillium</taxon>
    </lineage>
</organism>
<gene>
    <name evidence="1" type="ORF">N7468_007767</name>
</gene>
<reference evidence="1" key="1">
    <citation type="submission" date="2022-11" db="EMBL/GenBank/DDBJ databases">
        <authorList>
            <person name="Petersen C."/>
        </authorList>
    </citation>
    <scope>NUCLEOTIDE SEQUENCE</scope>
    <source>
        <strain evidence="1">IBT 19713</strain>
    </source>
</reference>